<dbReference type="OrthoDB" id="445589at2"/>
<name>A0A2S7KLS7_9FLAO</name>
<evidence type="ECO:0000256" key="5">
    <source>
        <dbReference type="ARBA" id="ARBA00022989"/>
    </source>
</evidence>
<feature type="transmembrane region" description="Helical" evidence="9">
    <location>
        <begin position="49"/>
        <end position="68"/>
    </location>
</feature>
<evidence type="ECO:0000313" key="10">
    <source>
        <dbReference type="EMBL" id="PQB03540.1"/>
    </source>
</evidence>
<proteinExistence type="inferred from homology"/>
<protein>
    <recommendedName>
        <fullName evidence="12">Multidrug transporter</fullName>
    </recommendedName>
</protein>
<dbReference type="GO" id="GO:0005886">
    <property type="term" value="C:plasma membrane"/>
    <property type="evidence" value="ECO:0007669"/>
    <property type="project" value="UniProtKB-SubCell"/>
</dbReference>
<keyword evidence="11" id="KW-1185">Reference proteome</keyword>
<keyword evidence="3" id="KW-1003">Cell membrane</keyword>
<evidence type="ECO:0008006" key="12">
    <source>
        <dbReference type="Google" id="ProtNLM"/>
    </source>
</evidence>
<dbReference type="Proteomes" id="UP000239800">
    <property type="component" value="Unassembled WGS sequence"/>
</dbReference>
<feature type="transmembrane region" description="Helical" evidence="9">
    <location>
        <begin position="276"/>
        <end position="296"/>
    </location>
</feature>
<evidence type="ECO:0000313" key="11">
    <source>
        <dbReference type="Proteomes" id="UP000239800"/>
    </source>
</evidence>
<dbReference type="PANTHER" id="PTHR33281">
    <property type="entry name" value="UPF0187 PROTEIN YNEE"/>
    <property type="match status" value="1"/>
</dbReference>
<comment type="caution">
    <text evidence="10">The sequence shown here is derived from an EMBL/GenBank/DDBJ whole genome shotgun (WGS) entry which is preliminary data.</text>
</comment>
<evidence type="ECO:0000256" key="8">
    <source>
        <dbReference type="ARBA" id="ARBA00034708"/>
    </source>
</evidence>
<evidence type="ECO:0000256" key="2">
    <source>
        <dbReference type="ARBA" id="ARBA00022448"/>
    </source>
</evidence>
<keyword evidence="5 9" id="KW-1133">Transmembrane helix</keyword>
<accession>A0A2S7KLS7</accession>
<keyword evidence="4 9" id="KW-0812">Transmembrane</keyword>
<evidence type="ECO:0000256" key="1">
    <source>
        <dbReference type="ARBA" id="ARBA00004651"/>
    </source>
</evidence>
<dbReference type="InterPro" id="IPR044669">
    <property type="entry name" value="YneE/VCCN1/2-like"/>
</dbReference>
<evidence type="ECO:0000256" key="9">
    <source>
        <dbReference type="SAM" id="Phobius"/>
    </source>
</evidence>
<dbReference type="Pfam" id="PF25539">
    <property type="entry name" value="Bestrophin_2"/>
    <property type="match status" value="1"/>
</dbReference>
<gene>
    <name evidence="10" type="ORF">BST85_00485</name>
</gene>
<dbReference type="GO" id="GO:0005254">
    <property type="term" value="F:chloride channel activity"/>
    <property type="evidence" value="ECO:0007669"/>
    <property type="project" value="InterPro"/>
</dbReference>
<sequence>MYTRRVYKILDMAKWTRFSTFLFLLIIVVPIVLHQFFDLQWLKIPWTPLALIGTAVAFVIGFQNNAAYGRIWEARKIWGGVVNTSRTFAMFVQDMVTNEYCEDEVSDEEIQEEIKTLTYRHIAWMTALRHAMREPRKWETLHREKSNREWHKDMPPPEKITSLKDDLICYMDQEDMDYVLSKGNKQTAILYRQSHHLRRLKERGLIWEFSFLQLEGVLEELFTLQGKSERIKNFPYPRHFATLNHYFMWVFLLLLPLAIVPQFSEIGQDMMENHPFVGTHFVWLSIPFYLAVAWVFHTMERIGRTGENPFEGSANDVPISTISRGIEIDLRQNLGETKEEIPDQFPMVYDTQM</sequence>
<organism evidence="10 11">
    <name type="scientific">Aureitalea marina</name>
    <dbReference type="NCBI Taxonomy" id="930804"/>
    <lineage>
        <taxon>Bacteria</taxon>
        <taxon>Pseudomonadati</taxon>
        <taxon>Bacteroidota</taxon>
        <taxon>Flavobacteriia</taxon>
        <taxon>Flavobacteriales</taxon>
        <taxon>Flavobacteriaceae</taxon>
        <taxon>Aureitalea</taxon>
    </lineage>
</organism>
<evidence type="ECO:0000256" key="4">
    <source>
        <dbReference type="ARBA" id="ARBA00022692"/>
    </source>
</evidence>
<feature type="transmembrane region" description="Helical" evidence="9">
    <location>
        <begin position="21"/>
        <end position="37"/>
    </location>
</feature>
<keyword evidence="6" id="KW-0406">Ion transport</keyword>
<evidence type="ECO:0000256" key="7">
    <source>
        <dbReference type="ARBA" id="ARBA00023136"/>
    </source>
</evidence>
<comment type="similarity">
    <text evidence="8">Belongs to the anion channel-forming bestrophin (TC 1.A.46) family.</text>
</comment>
<evidence type="ECO:0000256" key="3">
    <source>
        <dbReference type="ARBA" id="ARBA00022475"/>
    </source>
</evidence>
<keyword evidence="7 9" id="KW-0472">Membrane</keyword>
<keyword evidence="2" id="KW-0813">Transport</keyword>
<reference evidence="10 11" key="1">
    <citation type="submission" date="2016-11" db="EMBL/GenBank/DDBJ databases">
        <title>Trade-off between light-utilization and light-protection in marine flavobacteria.</title>
        <authorList>
            <person name="Kumagai Y."/>
        </authorList>
    </citation>
    <scope>NUCLEOTIDE SEQUENCE [LARGE SCALE GENOMIC DNA]</scope>
    <source>
        <strain evidence="10 11">NBRC 107741</strain>
    </source>
</reference>
<dbReference type="RefSeq" id="WP_104811463.1">
    <property type="nucleotide sequence ID" value="NZ_MQUB01000001.1"/>
</dbReference>
<evidence type="ECO:0000256" key="6">
    <source>
        <dbReference type="ARBA" id="ARBA00023065"/>
    </source>
</evidence>
<dbReference type="AlphaFoldDB" id="A0A2S7KLS7"/>
<dbReference type="PANTHER" id="PTHR33281:SF19">
    <property type="entry name" value="VOLTAGE-DEPENDENT ANION CHANNEL-FORMING PROTEIN YNEE"/>
    <property type="match status" value="1"/>
</dbReference>
<feature type="transmembrane region" description="Helical" evidence="9">
    <location>
        <begin position="246"/>
        <end position="264"/>
    </location>
</feature>
<dbReference type="EMBL" id="MQUB01000001">
    <property type="protein sequence ID" value="PQB03540.1"/>
    <property type="molecule type" value="Genomic_DNA"/>
</dbReference>
<comment type="subcellular location">
    <subcellularLocation>
        <location evidence="1">Cell membrane</location>
        <topology evidence="1">Multi-pass membrane protein</topology>
    </subcellularLocation>
</comment>